<dbReference type="Pfam" id="PF12833">
    <property type="entry name" value="HTH_18"/>
    <property type="match status" value="1"/>
</dbReference>
<dbReference type="GO" id="GO:0043565">
    <property type="term" value="F:sequence-specific DNA binding"/>
    <property type="evidence" value="ECO:0007669"/>
    <property type="project" value="InterPro"/>
</dbReference>
<keyword evidence="1" id="KW-0805">Transcription regulation</keyword>
<accession>A0A285PL68</accession>
<dbReference type="GO" id="GO:0003700">
    <property type="term" value="F:DNA-binding transcription factor activity"/>
    <property type="evidence" value="ECO:0007669"/>
    <property type="project" value="InterPro"/>
</dbReference>
<evidence type="ECO:0000256" key="2">
    <source>
        <dbReference type="ARBA" id="ARBA00023125"/>
    </source>
</evidence>
<gene>
    <name evidence="5" type="ORF">SAMN06265368_3718</name>
</gene>
<dbReference type="Gene3D" id="1.10.10.60">
    <property type="entry name" value="Homeodomain-like"/>
    <property type="match status" value="1"/>
</dbReference>
<dbReference type="Proteomes" id="UP000219439">
    <property type="component" value="Unassembled WGS sequence"/>
</dbReference>
<evidence type="ECO:0000259" key="4">
    <source>
        <dbReference type="PROSITE" id="PS01124"/>
    </source>
</evidence>
<evidence type="ECO:0000256" key="3">
    <source>
        <dbReference type="ARBA" id="ARBA00023163"/>
    </source>
</evidence>
<evidence type="ECO:0000313" key="5">
    <source>
        <dbReference type="EMBL" id="SNZ20611.1"/>
    </source>
</evidence>
<name>A0A285PL68_9HYPH</name>
<dbReference type="SMART" id="SM00342">
    <property type="entry name" value="HTH_ARAC"/>
    <property type="match status" value="1"/>
</dbReference>
<dbReference type="PROSITE" id="PS01124">
    <property type="entry name" value="HTH_ARAC_FAMILY_2"/>
    <property type="match status" value="1"/>
</dbReference>
<dbReference type="PANTHER" id="PTHR47893">
    <property type="entry name" value="REGULATORY PROTEIN PCHR"/>
    <property type="match status" value="1"/>
</dbReference>
<dbReference type="InterPro" id="IPR053142">
    <property type="entry name" value="PchR_regulatory_protein"/>
</dbReference>
<proteinExistence type="predicted"/>
<sequence>MSSLWTPKRSFVTAGDLYDRSKESGEIWLEEGLPPATKVILGSSDNIELDCGLAVHFSDSQELDDLTIKTNTSAHIGVRLFLEGDIDARIGEQMVPMPKRSPENGQWQPVASIFSQIRQESFQRKVRKGDRVRKVIISMSHEWLNQQDLGEPDEAHLIKQFTDCHMACKSWDPSPAALAWAEQIIHPPDLPRFLLKLYVQSRVFSLIAEAFAQILRPEIKVTNNQLRPQDHQRITRIETYLEHHSTDNIKAADLADAAGVSVNTLQRLCQGHYGASVSDFIRRWRMEKARHALEIEGVTIAEAAFLAGYGGPANFSTAFKRHFGVSPSEVIGGW</sequence>
<dbReference type="AlphaFoldDB" id="A0A285PL68"/>
<organism evidence="5 6">
    <name type="scientific">Cohaesibacter gelatinilyticus</name>
    <dbReference type="NCBI Taxonomy" id="372072"/>
    <lineage>
        <taxon>Bacteria</taxon>
        <taxon>Pseudomonadati</taxon>
        <taxon>Pseudomonadota</taxon>
        <taxon>Alphaproteobacteria</taxon>
        <taxon>Hyphomicrobiales</taxon>
        <taxon>Cohaesibacteraceae</taxon>
    </lineage>
</organism>
<dbReference type="SUPFAM" id="SSF46689">
    <property type="entry name" value="Homeodomain-like"/>
    <property type="match status" value="2"/>
</dbReference>
<dbReference type="RefSeq" id="WP_170956165.1">
    <property type="nucleotide sequence ID" value="NZ_OBEL01000005.1"/>
</dbReference>
<dbReference type="InterPro" id="IPR018060">
    <property type="entry name" value="HTH_AraC"/>
</dbReference>
<keyword evidence="3" id="KW-0804">Transcription</keyword>
<keyword evidence="2" id="KW-0238">DNA-binding</keyword>
<dbReference type="InterPro" id="IPR018062">
    <property type="entry name" value="HTH_AraC-typ_CS"/>
</dbReference>
<dbReference type="EMBL" id="OBEL01000005">
    <property type="protein sequence ID" value="SNZ20611.1"/>
    <property type="molecule type" value="Genomic_DNA"/>
</dbReference>
<dbReference type="InterPro" id="IPR009057">
    <property type="entry name" value="Homeodomain-like_sf"/>
</dbReference>
<reference evidence="5 6" key="1">
    <citation type="submission" date="2017-09" db="EMBL/GenBank/DDBJ databases">
        <authorList>
            <person name="Ehlers B."/>
            <person name="Leendertz F.H."/>
        </authorList>
    </citation>
    <scope>NUCLEOTIDE SEQUENCE [LARGE SCALE GENOMIC DNA]</scope>
    <source>
        <strain evidence="5 6">DSM 18289</strain>
    </source>
</reference>
<dbReference type="PROSITE" id="PS00041">
    <property type="entry name" value="HTH_ARAC_FAMILY_1"/>
    <property type="match status" value="1"/>
</dbReference>
<evidence type="ECO:0000256" key="1">
    <source>
        <dbReference type="ARBA" id="ARBA00023015"/>
    </source>
</evidence>
<keyword evidence="6" id="KW-1185">Reference proteome</keyword>
<dbReference type="PANTHER" id="PTHR47893:SF1">
    <property type="entry name" value="REGULATORY PROTEIN PCHR"/>
    <property type="match status" value="1"/>
</dbReference>
<evidence type="ECO:0000313" key="6">
    <source>
        <dbReference type="Proteomes" id="UP000219439"/>
    </source>
</evidence>
<feature type="domain" description="HTH araC/xylS-type" evidence="4">
    <location>
        <begin position="235"/>
        <end position="333"/>
    </location>
</feature>
<protein>
    <submittedName>
        <fullName evidence="5">Transcriptional regulator, AraC family</fullName>
    </submittedName>
</protein>